<gene>
    <name evidence="4" type="ORF">D7I47_06615</name>
</gene>
<dbReference type="Gene3D" id="3.40.50.1980">
    <property type="entry name" value="Nitrogenase molybdenum iron protein domain"/>
    <property type="match status" value="2"/>
</dbReference>
<organism evidence="4 5">
    <name type="scientific">Protaetiibacter intestinalis</name>
    <dbReference type="NCBI Taxonomy" id="2419774"/>
    <lineage>
        <taxon>Bacteria</taxon>
        <taxon>Bacillati</taxon>
        <taxon>Actinomycetota</taxon>
        <taxon>Actinomycetes</taxon>
        <taxon>Micrococcales</taxon>
        <taxon>Microbacteriaceae</taxon>
        <taxon>Protaetiibacter</taxon>
    </lineage>
</organism>
<feature type="chain" id="PRO_5017182074" evidence="2">
    <location>
        <begin position="29"/>
        <end position="367"/>
    </location>
</feature>
<feature type="signal peptide" evidence="2">
    <location>
        <begin position="1"/>
        <end position="28"/>
    </location>
</feature>
<dbReference type="InterPro" id="IPR002491">
    <property type="entry name" value="ABC_transptr_periplasmic_BD"/>
</dbReference>
<dbReference type="OrthoDB" id="9797736at2"/>
<feature type="domain" description="Fe/B12 periplasmic-binding" evidence="3">
    <location>
        <begin position="101"/>
        <end position="365"/>
    </location>
</feature>
<dbReference type="PANTHER" id="PTHR30535:SF4">
    <property type="entry name" value="HEMIN-BINDING PERIPLASMIC PROTEIN HMUT"/>
    <property type="match status" value="1"/>
</dbReference>
<dbReference type="SUPFAM" id="SSF53807">
    <property type="entry name" value="Helical backbone' metal receptor"/>
    <property type="match status" value="1"/>
</dbReference>
<dbReference type="PANTHER" id="PTHR30535">
    <property type="entry name" value="VITAMIN B12-BINDING PROTEIN"/>
    <property type="match status" value="1"/>
</dbReference>
<reference evidence="5" key="1">
    <citation type="submission" date="2018-09" db="EMBL/GenBank/DDBJ databases">
        <title>Genome sequencing of strain 2DFWR-13.</title>
        <authorList>
            <person name="Heo J."/>
            <person name="Kim S.-J."/>
            <person name="Kwon S.-W."/>
        </authorList>
    </citation>
    <scope>NUCLEOTIDE SEQUENCE [LARGE SCALE GENOMIC DNA]</scope>
    <source>
        <strain evidence="5">2DFWR-13</strain>
    </source>
</reference>
<keyword evidence="4" id="KW-0675">Receptor</keyword>
<dbReference type="Pfam" id="PF01497">
    <property type="entry name" value="Peripla_BP_2"/>
    <property type="match status" value="1"/>
</dbReference>
<dbReference type="Proteomes" id="UP000278886">
    <property type="component" value="Chromosome"/>
</dbReference>
<dbReference type="KEGG" id="lyd:D7I47_06615"/>
<sequence>MTRTLRAALAAAASVALLAGCAAPGATGDGTPTPTADTRPLSELELYPDPKAVEGPSTAVVASDAVDPIVEHPAQTLPASVTSHDPDGDREVTVDDTSRVLAIDIAGSLAATVWGLGLGDSLVGRDMSTTFPGTEELPVVTSGAHAVNAESVLALRPTLVITDGSIGPRDVLEQLRDSGVAVVFVANEPSFEGAAQLARDVAAVLGVPDVGEQLATKIADDVAETIAQIDQVAPASDDAKLRVMFLYLRGGSGIYYLFGEESGASALIRALGARDIAGELGWQGSTPMTDEAMIQADPDLILVMTDGIASAGGVDGLLAAKPAIALTTAGQHRRFVDMADGEILSFGPRSAAVLDALARAIYAKPAG</sequence>
<protein>
    <submittedName>
        <fullName evidence="4">Hemin receptor</fullName>
    </submittedName>
</protein>
<proteinExistence type="inferred from homology"/>
<dbReference type="AlphaFoldDB" id="A0A387B824"/>
<dbReference type="EMBL" id="CP032630">
    <property type="protein sequence ID" value="AYF97961.1"/>
    <property type="molecule type" value="Genomic_DNA"/>
</dbReference>
<dbReference type="PROSITE" id="PS51257">
    <property type="entry name" value="PROKAR_LIPOPROTEIN"/>
    <property type="match status" value="1"/>
</dbReference>
<evidence type="ECO:0000259" key="3">
    <source>
        <dbReference type="PROSITE" id="PS50983"/>
    </source>
</evidence>
<evidence type="ECO:0000256" key="1">
    <source>
        <dbReference type="ARBA" id="ARBA00008814"/>
    </source>
</evidence>
<keyword evidence="5" id="KW-1185">Reference proteome</keyword>
<dbReference type="RefSeq" id="WP_120762309.1">
    <property type="nucleotide sequence ID" value="NZ_CP032630.1"/>
</dbReference>
<accession>A0A387B824</accession>
<name>A0A387B824_9MICO</name>
<evidence type="ECO:0000313" key="5">
    <source>
        <dbReference type="Proteomes" id="UP000278886"/>
    </source>
</evidence>
<dbReference type="PROSITE" id="PS50983">
    <property type="entry name" value="FE_B12_PBP"/>
    <property type="match status" value="1"/>
</dbReference>
<dbReference type="InterPro" id="IPR050902">
    <property type="entry name" value="ABC_Transporter_SBP"/>
</dbReference>
<keyword evidence="2" id="KW-0732">Signal</keyword>
<evidence type="ECO:0000313" key="4">
    <source>
        <dbReference type="EMBL" id="AYF97961.1"/>
    </source>
</evidence>
<comment type="similarity">
    <text evidence="1">Belongs to the bacterial solute-binding protein 8 family.</text>
</comment>
<evidence type="ECO:0000256" key="2">
    <source>
        <dbReference type="SAM" id="SignalP"/>
    </source>
</evidence>